<evidence type="ECO:0000256" key="5">
    <source>
        <dbReference type="ARBA" id="ARBA00022490"/>
    </source>
</evidence>
<dbReference type="GO" id="GO:0042127">
    <property type="term" value="P:regulation of cell population proliferation"/>
    <property type="evidence" value="ECO:0007669"/>
    <property type="project" value="UniProtKB-ARBA"/>
</dbReference>
<evidence type="ECO:0000256" key="2">
    <source>
        <dbReference type="ARBA" id="ARBA00004514"/>
    </source>
</evidence>
<dbReference type="InterPro" id="IPR018731">
    <property type="entry name" value="Atg13_N"/>
</dbReference>
<dbReference type="GO" id="GO:1990316">
    <property type="term" value="C:Atg1/ULK1 kinase complex"/>
    <property type="evidence" value="ECO:0007669"/>
    <property type="project" value="InterPro"/>
</dbReference>
<dbReference type="GO" id="GO:0005829">
    <property type="term" value="C:cytosol"/>
    <property type="evidence" value="ECO:0007669"/>
    <property type="project" value="UniProtKB-SubCell"/>
</dbReference>
<name>A0AAV2ZIM6_PYXAD</name>
<dbReference type="GO" id="GO:0010506">
    <property type="term" value="P:regulation of autophagy"/>
    <property type="evidence" value="ECO:0007669"/>
    <property type="project" value="UniProtKB-ARBA"/>
</dbReference>
<evidence type="ECO:0000256" key="6">
    <source>
        <dbReference type="ARBA" id="ARBA00023006"/>
    </source>
</evidence>
<dbReference type="Pfam" id="PF10033">
    <property type="entry name" value="ATG13"/>
    <property type="match status" value="1"/>
</dbReference>
<dbReference type="InterPro" id="IPR036570">
    <property type="entry name" value="HORMA_dom_sf"/>
</dbReference>
<feature type="compositionally biased region" description="Polar residues" evidence="8">
    <location>
        <begin position="250"/>
        <end position="261"/>
    </location>
</feature>
<dbReference type="InterPro" id="IPR040182">
    <property type="entry name" value="ATG13"/>
</dbReference>
<dbReference type="Proteomes" id="UP001181693">
    <property type="component" value="Unassembled WGS sequence"/>
</dbReference>
<dbReference type="PANTHER" id="PTHR13430">
    <property type="match status" value="1"/>
</dbReference>
<feature type="region of interest" description="Disordered" evidence="8">
    <location>
        <begin position="250"/>
        <end position="327"/>
    </location>
</feature>
<dbReference type="PANTHER" id="PTHR13430:SF4">
    <property type="entry name" value="AUTOPHAGY-RELATED PROTEIN 13"/>
    <property type="match status" value="1"/>
</dbReference>
<gene>
    <name evidence="10" type="ORF">GDO54_002924</name>
</gene>
<dbReference type="EMBL" id="DYDO01000010">
    <property type="protein sequence ID" value="DBA17489.1"/>
    <property type="molecule type" value="Genomic_DNA"/>
</dbReference>
<evidence type="ECO:0000313" key="10">
    <source>
        <dbReference type="EMBL" id="DBA17489.1"/>
    </source>
</evidence>
<evidence type="ECO:0000256" key="7">
    <source>
        <dbReference type="RuleBase" id="RU361214"/>
    </source>
</evidence>
<comment type="subcellular location">
    <subcellularLocation>
        <location evidence="2">Cytoplasm</location>
        <location evidence="2">Cytosol</location>
    </subcellularLocation>
    <subcellularLocation>
        <location evidence="1">Preautophagosomal structure</location>
    </subcellularLocation>
</comment>
<feature type="compositionally biased region" description="Polar residues" evidence="8">
    <location>
        <begin position="293"/>
        <end position="325"/>
    </location>
</feature>
<comment type="similarity">
    <text evidence="3 7">Belongs to the ATG13 family. Metazoan subfamily.</text>
</comment>
<evidence type="ECO:0000256" key="1">
    <source>
        <dbReference type="ARBA" id="ARBA00004329"/>
    </source>
</evidence>
<sequence>MDSDLSPQDRKDLDKFVKFFALKTVQVIVQARLGDKICTRSSSSPTGSDWFNLAIKDIPEVTQEAKKALSGQLPSVGRSMCVEISLKTSEGDSMELEVWCLEMNEKCDRDIKVSYTVYNRLSLLLKSLLAVTRVTPAYRLSRKQGHEYVILYRIYFGDVQLLGLKEGFQAVRVGTVGTPIGTLTLTCAYRTNLAFMSTRQFERTQPIMGIIIDHFVDRPFPSSSHMHPCNYRGTEEQGIAYPTVEDSQDVCTTSFSTSPPSQMMVPGKEGGLPNITAQPAHGTQAEHDRLHLTSPSNVTLTTSSSEEADTPSGSNTAGRGSSPNKTPHILFTRKVGAFVDKPSPQVTYASTDIPFAVFAPKLADLEENDPMVVYPDSPEEVSPDARSLHSSCSSSEVPQDDFVMVDFRPAFSKDDLPMDVGTFYREFQNPPQLSSLSIDIAVQSMAEDLDSLPEKLAMHEKNMEEFDAFVESLQ</sequence>
<dbReference type="AlphaFoldDB" id="A0AAV2ZIM6"/>
<evidence type="ECO:0000313" key="11">
    <source>
        <dbReference type="Proteomes" id="UP001181693"/>
    </source>
</evidence>
<evidence type="ECO:0000256" key="4">
    <source>
        <dbReference type="ARBA" id="ARBA00013801"/>
    </source>
</evidence>
<feature type="domain" description="Autophagy-related protein 13 N-terminal" evidence="9">
    <location>
        <begin position="96"/>
        <end position="195"/>
    </location>
</feature>
<dbReference type="FunFam" id="3.30.900.10:FF:000001">
    <property type="entry name" value="Autophagy-related protein 13"/>
    <property type="match status" value="1"/>
</dbReference>
<comment type="caution">
    <text evidence="10">The sequence shown here is derived from an EMBL/GenBank/DDBJ whole genome shotgun (WGS) entry which is preliminary data.</text>
</comment>
<accession>A0AAV2ZIM6</accession>
<organism evidence="10 11">
    <name type="scientific">Pyxicephalus adspersus</name>
    <name type="common">African bullfrog</name>
    <dbReference type="NCBI Taxonomy" id="30357"/>
    <lineage>
        <taxon>Eukaryota</taxon>
        <taxon>Metazoa</taxon>
        <taxon>Chordata</taxon>
        <taxon>Craniata</taxon>
        <taxon>Vertebrata</taxon>
        <taxon>Euteleostomi</taxon>
        <taxon>Amphibia</taxon>
        <taxon>Batrachia</taxon>
        <taxon>Anura</taxon>
        <taxon>Neobatrachia</taxon>
        <taxon>Ranoidea</taxon>
        <taxon>Pyxicephalidae</taxon>
        <taxon>Pyxicephalinae</taxon>
        <taxon>Pyxicephalus</taxon>
    </lineage>
</organism>
<evidence type="ECO:0000259" key="9">
    <source>
        <dbReference type="Pfam" id="PF10033"/>
    </source>
</evidence>
<dbReference type="GO" id="GO:0000407">
    <property type="term" value="C:phagophore assembly site"/>
    <property type="evidence" value="ECO:0007669"/>
    <property type="project" value="UniProtKB-SubCell"/>
</dbReference>
<evidence type="ECO:0000256" key="8">
    <source>
        <dbReference type="SAM" id="MobiDB-lite"/>
    </source>
</evidence>
<keyword evidence="5" id="KW-0963">Cytoplasm</keyword>
<dbReference type="Gene3D" id="3.30.900.10">
    <property type="entry name" value="HORMA domain"/>
    <property type="match status" value="1"/>
</dbReference>
<keyword evidence="6 7" id="KW-0072">Autophagy</keyword>
<reference evidence="10" key="1">
    <citation type="thesis" date="2020" institute="ProQuest LLC" country="789 East Eisenhower Parkway, Ann Arbor, MI, USA">
        <title>Comparative Genomics and Chromosome Evolution.</title>
        <authorList>
            <person name="Mudd A.B."/>
        </authorList>
    </citation>
    <scope>NUCLEOTIDE SEQUENCE</scope>
    <source>
        <strain evidence="10">1538</strain>
        <tissue evidence="10">Blood</tissue>
    </source>
</reference>
<dbReference type="GO" id="GO:0034727">
    <property type="term" value="P:piecemeal microautophagy of the nucleus"/>
    <property type="evidence" value="ECO:0007669"/>
    <property type="project" value="TreeGrafter"/>
</dbReference>
<dbReference type="GO" id="GO:0000423">
    <property type="term" value="P:mitophagy"/>
    <property type="evidence" value="ECO:0007669"/>
    <property type="project" value="TreeGrafter"/>
</dbReference>
<keyword evidence="11" id="KW-1185">Reference proteome</keyword>
<protein>
    <recommendedName>
        <fullName evidence="4 7">Autophagy-related protein 13</fullName>
    </recommendedName>
</protein>
<dbReference type="GO" id="GO:0034497">
    <property type="term" value="P:protein localization to phagophore assembly site"/>
    <property type="evidence" value="ECO:0007669"/>
    <property type="project" value="TreeGrafter"/>
</dbReference>
<proteinExistence type="inferred from homology"/>
<evidence type="ECO:0000256" key="3">
    <source>
        <dbReference type="ARBA" id="ARBA00007341"/>
    </source>
</evidence>